<evidence type="ECO:0000256" key="1">
    <source>
        <dbReference type="SAM" id="MobiDB-lite"/>
    </source>
</evidence>
<accession>A0AAD1ES18</accession>
<reference evidence="2 3" key="1">
    <citation type="journal article" date="2013" name="PLoS ONE">
        <title>Genomic Adaptation of the Lactobacillus casei Group.</title>
        <authorList>
            <person name="Toh H."/>
            <person name="Oshima K."/>
            <person name="Nakano A."/>
            <person name="Takahata M."/>
            <person name="Murakami M."/>
            <person name="Takaki T."/>
            <person name="Nishiyama H."/>
            <person name="Igimi S."/>
            <person name="Hattori M."/>
            <person name="Morita H."/>
        </authorList>
    </citation>
    <scope>NUCLEOTIDE SEQUENCE [LARGE SCALE GENOMIC DNA]</scope>
    <source>
        <strain evidence="2 3">ATCC 393</strain>
    </source>
</reference>
<dbReference type="InterPro" id="IPR007731">
    <property type="entry name" value="DUF669"/>
</dbReference>
<dbReference type="RefSeq" id="WP_025013669.1">
    <property type="nucleotide sequence ID" value="NZ_AP012544.1"/>
</dbReference>
<organism evidence="2 3">
    <name type="scientific">Lacticaseibacillus casei DSM 20011 = JCM 1134 = ATCC 393</name>
    <dbReference type="NCBI Taxonomy" id="1423732"/>
    <lineage>
        <taxon>Bacteria</taxon>
        <taxon>Bacillati</taxon>
        <taxon>Bacillota</taxon>
        <taxon>Bacilli</taxon>
        <taxon>Lactobacillales</taxon>
        <taxon>Lactobacillaceae</taxon>
        <taxon>Lacticaseibacillus</taxon>
    </lineage>
</organism>
<dbReference type="Proteomes" id="UP000015560">
    <property type="component" value="Chromosome"/>
</dbReference>
<dbReference type="AlphaFoldDB" id="A0AAD1ES18"/>
<sequence length="180" mass="20713">MTFSMTTDYSKIEDQSFEALPTNSYEALIENVQERATKNGAESLQIKLRIRNDLDAALPETNGKYHNRVVFMDNWKRKATNQYDMEGLQYVLEAAQVPEGTAINSFEDFGRALILKPVQVFIKKEKNTYNGETTDVNRIAPWNFKKTQYPQVNHKWKETPTNPTQDSGQPIDVSDEDLPF</sequence>
<evidence type="ECO:0000313" key="3">
    <source>
        <dbReference type="Proteomes" id="UP000015560"/>
    </source>
</evidence>
<proteinExistence type="predicted"/>
<dbReference type="EMBL" id="AP012544">
    <property type="protein sequence ID" value="BAN73867.1"/>
    <property type="molecule type" value="Genomic_DNA"/>
</dbReference>
<protein>
    <submittedName>
        <fullName evidence="2">Phage single-strand DNA binding protein</fullName>
    </submittedName>
</protein>
<feature type="region of interest" description="Disordered" evidence="1">
    <location>
        <begin position="154"/>
        <end position="180"/>
    </location>
</feature>
<gene>
    <name evidence="2" type="ORF">LBCZ_0699</name>
</gene>
<name>A0AAD1ES18_LACCA</name>
<dbReference type="GeneID" id="45547995"/>
<evidence type="ECO:0000313" key="2">
    <source>
        <dbReference type="EMBL" id="BAN73867.1"/>
    </source>
</evidence>
<dbReference type="Pfam" id="PF05037">
    <property type="entry name" value="DUF669"/>
    <property type="match status" value="1"/>
</dbReference>
<feature type="compositionally biased region" description="Polar residues" evidence="1">
    <location>
        <begin position="159"/>
        <end position="168"/>
    </location>
</feature>